<evidence type="ECO:0000259" key="2">
    <source>
        <dbReference type="SMART" id="SM00834"/>
    </source>
</evidence>
<reference evidence="3" key="1">
    <citation type="submission" date="2022-05" db="EMBL/GenBank/DDBJ databases">
        <authorList>
            <person name="Sun H.-N."/>
        </authorList>
    </citation>
    <scope>NUCLEOTIDE SEQUENCE</scope>
    <source>
        <strain evidence="3">HB14</strain>
    </source>
</reference>
<reference evidence="3" key="2">
    <citation type="submission" date="2023-01" db="EMBL/GenBank/DDBJ databases">
        <title>Gilvimarinus xylanilyticus HB14 isolated from Caulerpa lentillifera aquaculture base in Hainan, China.</title>
        <authorList>
            <person name="Zhang Y.-J."/>
        </authorList>
    </citation>
    <scope>NUCLEOTIDE SEQUENCE</scope>
    <source>
        <strain evidence="3">HB14</strain>
    </source>
</reference>
<accession>A0A9X2I031</accession>
<comment type="caution">
    <text evidence="3">The sequence shown here is derived from an EMBL/GenBank/DDBJ whole genome shotgun (WGS) entry which is preliminary data.</text>
</comment>
<evidence type="ECO:0000313" key="4">
    <source>
        <dbReference type="Proteomes" id="UP001139319"/>
    </source>
</evidence>
<feature type="region of interest" description="Disordered" evidence="1">
    <location>
        <begin position="50"/>
        <end position="93"/>
    </location>
</feature>
<feature type="compositionally biased region" description="Basic and acidic residues" evidence="1">
    <location>
        <begin position="54"/>
        <end position="67"/>
    </location>
</feature>
<dbReference type="RefSeq" id="WP_253966158.1">
    <property type="nucleotide sequence ID" value="NZ_JAMFTH010000001.1"/>
</dbReference>
<feature type="domain" description="Putative regulatory protein FmdB zinc ribbon" evidence="2">
    <location>
        <begin position="1"/>
        <end position="41"/>
    </location>
</feature>
<organism evidence="3 4">
    <name type="scientific">Gilvimarinus xylanilyticus</name>
    <dbReference type="NCBI Taxonomy" id="2944139"/>
    <lineage>
        <taxon>Bacteria</taxon>
        <taxon>Pseudomonadati</taxon>
        <taxon>Pseudomonadota</taxon>
        <taxon>Gammaproteobacteria</taxon>
        <taxon>Cellvibrionales</taxon>
        <taxon>Cellvibrionaceae</taxon>
        <taxon>Gilvimarinus</taxon>
    </lineage>
</organism>
<name>A0A9X2I031_9GAMM</name>
<gene>
    <name evidence="3" type="ORF">M6D89_00955</name>
</gene>
<evidence type="ECO:0000313" key="3">
    <source>
        <dbReference type="EMBL" id="MCP8897860.1"/>
    </source>
</evidence>
<dbReference type="EMBL" id="JAMFTH010000001">
    <property type="protein sequence ID" value="MCP8897860.1"/>
    <property type="molecule type" value="Genomic_DNA"/>
</dbReference>
<proteinExistence type="predicted"/>
<dbReference type="Proteomes" id="UP001139319">
    <property type="component" value="Unassembled WGS sequence"/>
</dbReference>
<protein>
    <submittedName>
        <fullName evidence="3">Zinc ribbon domain-containing protein</fullName>
    </submittedName>
</protein>
<evidence type="ECO:0000256" key="1">
    <source>
        <dbReference type="SAM" id="MobiDB-lite"/>
    </source>
</evidence>
<dbReference type="SMART" id="SM00834">
    <property type="entry name" value="CxxC_CXXC_SSSS"/>
    <property type="match status" value="1"/>
</dbReference>
<sequence>MPVYDYRCKDHGVFSGLATMDKSAEPASCPACGESCARVIMVSPTLLDMAPGNREAHARNEKSRDKPAFSTPEYRAEQKARREHKHGKGCGCGDKPIRQSHVVYTADGSKVFPSARPWMISH</sequence>
<dbReference type="AlphaFoldDB" id="A0A9X2I031"/>
<dbReference type="NCBIfam" id="TIGR02605">
    <property type="entry name" value="CxxC_CxxC_SSSS"/>
    <property type="match status" value="1"/>
</dbReference>
<dbReference type="InterPro" id="IPR013429">
    <property type="entry name" value="Regulatory_FmdB_Zinc_ribbon"/>
</dbReference>
<keyword evidence="4" id="KW-1185">Reference proteome</keyword>
<dbReference type="Pfam" id="PF09723">
    <property type="entry name" value="Zn_ribbon_8"/>
    <property type="match status" value="1"/>
</dbReference>